<keyword evidence="1" id="KW-0732">Signal</keyword>
<proteinExistence type="predicted"/>
<evidence type="ECO:0000313" key="3">
    <source>
        <dbReference type="EMBL" id="SFS68610.1"/>
    </source>
</evidence>
<dbReference type="InterPro" id="IPR028250">
    <property type="entry name" value="DsbDN"/>
</dbReference>
<sequence length="151" mass="17052">MSVMKKLVVVLLFFAAAVTKAQILEPVKWSTSVEKISKTEAYLVATATIDEGWHLYSQDVPEGGPVATTFTYDDSSKKFKLVEGTVEEDGHVVDDKIFEMKIKYFDTKAVFKQKIRLAPNQKFTIKGSVEFMVCDDSRCLPPTTEELQFEL</sequence>
<dbReference type="Proteomes" id="UP000183209">
    <property type="component" value="Unassembled WGS sequence"/>
</dbReference>
<feature type="chain" id="PRO_5010249645" evidence="1">
    <location>
        <begin position="22"/>
        <end position="151"/>
    </location>
</feature>
<gene>
    <name evidence="3" type="ORF">SAMN04487906_1382</name>
</gene>
<name>A0A1I6RVK9_9FLAO</name>
<dbReference type="Gene3D" id="2.60.40.1250">
    <property type="entry name" value="Thiol:disulfide interchange protein DsbD, N-terminal domain"/>
    <property type="match status" value="1"/>
</dbReference>
<dbReference type="EMBL" id="FPAG01000003">
    <property type="protein sequence ID" value="SFS68610.1"/>
    <property type="molecule type" value="Genomic_DNA"/>
</dbReference>
<evidence type="ECO:0000259" key="2">
    <source>
        <dbReference type="Pfam" id="PF11412"/>
    </source>
</evidence>
<feature type="domain" description="Thiol:disulfide interchange protein DsbD N-terminal" evidence="2">
    <location>
        <begin position="35"/>
        <end position="148"/>
    </location>
</feature>
<accession>A0A1I6RVK9</accession>
<organism evidence="3 4">
    <name type="scientific">Zhouia amylolytica</name>
    <dbReference type="NCBI Taxonomy" id="376730"/>
    <lineage>
        <taxon>Bacteria</taxon>
        <taxon>Pseudomonadati</taxon>
        <taxon>Bacteroidota</taxon>
        <taxon>Flavobacteriia</taxon>
        <taxon>Flavobacteriales</taxon>
        <taxon>Flavobacteriaceae</taxon>
        <taxon>Zhouia</taxon>
    </lineage>
</organism>
<dbReference type="AlphaFoldDB" id="A0A1I6RVK9"/>
<evidence type="ECO:0000256" key="1">
    <source>
        <dbReference type="SAM" id="SignalP"/>
    </source>
</evidence>
<dbReference type="OrthoDB" id="767251at2"/>
<reference evidence="3 4" key="1">
    <citation type="submission" date="2016-10" db="EMBL/GenBank/DDBJ databases">
        <authorList>
            <person name="de Groot N.N."/>
        </authorList>
    </citation>
    <scope>NUCLEOTIDE SEQUENCE [LARGE SCALE GENOMIC DNA]</scope>
    <source>
        <strain evidence="3 4">CGMCC 1.6114</strain>
    </source>
</reference>
<protein>
    <submittedName>
        <fullName evidence="3">Disulphide bond corrector protein DsbC</fullName>
    </submittedName>
</protein>
<dbReference type="Pfam" id="PF11412">
    <property type="entry name" value="DsbD_N"/>
    <property type="match status" value="1"/>
</dbReference>
<evidence type="ECO:0000313" key="4">
    <source>
        <dbReference type="Proteomes" id="UP000183209"/>
    </source>
</evidence>
<dbReference type="InterPro" id="IPR036929">
    <property type="entry name" value="DsbDN_sf"/>
</dbReference>
<feature type="signal peptide" evidence="1">
    <location>
        <begin position="1"/>
        <end position="21"/>
    </location>
</feature>